<dbReference type="OrthoDB" id="590761at2759"/>
<comment type="caution">
    <text evidence="1">The sequence shown here is derived from an EMBL/GenBank/DDBJ whole genome shotgun (WGS) entry which is preliminary data.</text>
</comment>
<accession>A0A7J6WD03</accession>
<protein>
    <submittedName>
        <fullName evidence="1">Uncharacterized protein</fullName>
    </submittedName>
</protein>
<dbReference type="AlphaFoldDB" id="A0A7J6WD03"/>
<dbReference type="EMBL" id="JABWDY010018674">
    <property type="protein sequence ID" value="KAF5194460.1"/>
    <property type="molecule type" value="Genomic_DNA"/>
</dbReference>
<organism evidence="1 2">
    <name type="scientific">Thalictrum thalictroides</name>
    <name type="common">Rue-anemone</name>
    <name type="synonym">Anemone thalictroides</name>
    <dbReference type="NCBI Taxonomy" id="46969"/>
    <lineage>
        <taxon>Eukaryota</taxon>
        <taxon>Viridiplantae</taxon>
        <taxon>Streptophyta</taxon>
        <taxon>Embryophyta</taxon>
        <taxon>Tracheophyta</taxon>
        <taxon>Spermatophyta</taxon>
        <taxon>Magnoliopsida</taxon>
        <taxon>Ranunculales</taxon>
        <taxon>Ranunculaceae</taxon>
        <taxon>Thalictroideae</taxon>
        <taxon>Thalictrum</taxon>
    </lineage>
</organism>
<evidence type="ECO:0000313" key="2">
    <source>
        <dbReference type="Proteomes" id="UP000554482"/>
    </source>
</evidence>
<evidence type="ECO:0000313" key="1">
    <source>
        <dbReference type="EMBL" id="KAF5194460.1"/>
    </source>
</evidence>
<dbReference type="Proteomes" id="UP000554482">
    <property type="component" value="Unassembled WGS sequence"/>
</dbReference>
<keyword evidence="2" id="KW-1185">Reference proteome</keyword>
<reference evidence="1 2" key="1">
    <citation type="submission" date="2020-06" db="EMBL/GenBank/DDBJ databases">
        <title>Transcriptomic and genomic resources for Thalictrum thalictroides and T. hernandezii: Facilitating candidate gene discovery in an emerging model plant lineage.</title>
        <authorList>
            <person name="Arias T."/>
            <person name="Riano-Pachon D.M."/>
            <person name="Di Stilio V.S."/>
        </authorList>
    </citation>
    <scope>NUCLEOTIDE SEQUENCE [LARGE SCALE GENOMIC DNA]</scope>
    <source>
        <strain evidence="2">cv. WT478/WT964</strain>
        <tissue evidence="1">Leaves</tissue>
    </source>
</reference>
<proteinExistence type="predicted"/>
<gene>
    <name evidence="1" type="ORF">FRX31_015953</name>
</gene>
<name>A0A7J6WD03_THATH</name>
<feature type="non-terminal residue" evidence="1">
    <location>
        <position position="1"/>
    </location>
</feature>
<sequence>LSIGKQWKEFLDYNDNIGFIVHEDAKKHDSEFFLAGIPMSVEPAELGYFFQEDHVRL</sequence>